<feature type="transmembrane region" description="Helical" evidence="13">
    <location>
        <begin position="133"/>
        <end position="155"/>
    </location>
</feature>
<organism evidence="15 16">
    <name type="scientific">Neisseria elongata</name>
    <dbReference type="NCBI Taxonomy" id="495"/>
    <lineage>
        <taxon>Bacteria</taxon>
        <taxon>Pseudomonadati</taxon>
        <taxon>Pseudomonadota</taxon>
        <taxon>Betaproteobacteria</taxon>
        <taxon>Neisseriales</taxon>
        <taxon>Neisseriaceae</taxon>
        <taxon>Neisseria</taxon>
    </lineage>
</organism>
<evidence type="ECO:0000256" key="2">
    <source>
        <dbReference type="ARBA" id="ARBA00004651"/>
    </source>
</evidence>
<keyword evidence="9" id="KW-0862">Zinc</keyword>
<dbReference type="InterPro" id="IPR008915">
    <property type="entry name" value="Peptidase_M50"/>
</dbReference>
<dbReference type="GO" id="GO:0008237">
    <property type="term" value="F:metallopeptidase activity"/>
    <property type="evidence" value="ECO:0007669"/>
    <property type="project" value="UniProtKB-KW"/>
</dbReference>
<dbReference type="RefSeq" id="WP_074897855.1">
    <property type="nucleotide sequence ID" value="NZ_CAJPMF010000044.1"/>
</dbReference>
<protein>
    <submittedName>
        <fullName evidence="15">Putative metallopeptidase</fullName>
    </submittedName>
</protein>
<evidence type="ECO:0000256" key="9">
    <source>
        <dbReference type="ARBA" id="ARBA00022833"/>
    </source>
</evidence>
<evidence type="ECO:0000256" key="4">
    <source>
        <dbReference type="ARBA" id="ARBA00022475"/>
    </source>
</evidence>
<dbReference type="Proteomes" id="UP000254927">
    <property type="component" value="Unassembled WGS sequence"/>
</dbReference>
<dbReference type="AlphaFoldDB" id="A0A378TXC4"/>
<dbReference type="InterPro" id="IPR044537">
    <property type="entry name" value="Rip2-like"/>
</dbReference>
<keyword evidence="5" id="KW-0645">Protease</keyword>
<evidence type="ECO:0000256" key="5">
    <source>
        <dbReference type="ARBA" id="ARBA00022670"/>
    </source>
</evidence>
<keyword evidence="11" id="KW-0482">Metalloprotease</keyword>
<evidence type="ECO:0000256" key="13">
    <source>
        <dbReference type="SAM" id="Phobius"/>
    </source>
</evidence>
<feature type="domain" description="Peptidase M50" evidence="14">
    <location>
        <begin position="130"/>
        <end position="189"/>
    </location>
</feature>
<accession>A0A378TXC4</accession>
<dbReference type="CDD" id="cd06158">
    <property type="entry name" value="S2P-M50_like_1"/>
    <property type="match status" value="1"/>
</dbReference>
<dbReference type="PANTHER" id="PTHR35864">
    <property type="entry name" value="ZINC METALLOPROTEASE MJ0611-RELATED"/>
    <property type="match status" value="1"/>
</dbReference>
<dbReference type="InterPro" id="IPR052348">
    <property type="entry name" value="Metallopeptidase_M50B"/>
</dbReference>
<proteinExistence type="inferred from homology"/>
<evidence type="ECO:0000256" key="7">
    <source>
        <dbReference type="ARBA" id="ARBA00022723"/>
    </source>
</evidence>
<evidence type="ECO:0000313" key="15">
    <source>
        <dbReference type="EMBL" id="STZ66830.1"/>
    </source>
</evidence>
<evidence type="ECO:0000313" key="16">
    <source>
        <dbReference type="Proteomes" id="UP000254927"/>
    </source>
</evidence>
<evidence type="ECO:0000256" key="3">
    <source>
        <dbReference type="ARBA" id="ARBA00007931"/>
    </source>
</evidence>
<reference evidence="15 16" key="1">
    <citation type="submission" date="2018-06" db="EMBL/GenBank/DDBJ databases">
        <authorList>
            <consortium name="Pathogen Informatics"/>
            <person name="Doyle S."/>
        </authorList>
    </citation>
    <scope>NUCLEOTIDE SEQUENCE [LARGE SCALE GENOMIC DNA]</scope>
    <source>
        <strain evidence="15 16">NCTC10660</strain>
    </source>
</reference>
<keyword evidence="6 13" id="KW-0812">Transmembrane</keyword>
<feature type="transmembrane region" description="Helical" evidence="13">
    <location>
        <begin position="53"/>
        <end position="75"/>
    </location>
</feature>
<dbReference type="Pfam" id="PF02163">
    <property type="entry name" value="Peptidase_M50"/>
    <property type="match status" value="1"/>
</dbReference>
<keyword evidence="10 13" id="KW-1133">Transmembrane helix</keyword>
<comment type="similarity">
    <text evidence="3">Belongs to the peptidase M50B family.</text>
</comment>
<keyword evidence="12 13" id="KW-0472">Membrane</keyword>
<evidence type="ECO:0000256" key="8">
    <source>
        <dbReference type="ARBA" id="ARBA00022801"/>
    </source>
</evidence>
<dbReference type="GO" id="GO:0006508">
    <property type="term" value="P:proteolysis"/>
    <property type="evidence" value="ECO:0007669"/>
    <property type="project" value="UniProtKB-KW"/>
</dbReference>
<dbReference type="GO" id="GO:0046872">
    <property type="term" value="F:metal ion binding"/>
    <property type="evidence" value="ECO:0007669"/>
    <property type="project" value="UniProtKB-KW"/>
</dbReference>
<gene>
    <name evidence="15" type="ORF">NCTC10660_00292</name>
</gene>
<name>A0A378TXC4_NEIEL</name>
<evidence type="ECO:0000259" key="14">
    <source>
        <dbReference type="Pfam" id="PF02163"/>
    </source>
</evidence>
<dbReference type="GeneID" id="93351305"/>
<dbReference type="GO" id="GO:0005886">
    <property type="term" value="C:plasma membrane"/>
    <property type="evidence" value="ECO:0007669"/>
    <property type="project" value="UniProtKB-SubCell"/>
</dbReference>
<keyword evidence="4" id="KW-1003">Cell membrane</keyword>
<keyword evidence="8" id="KW-0378">Hydrolase</keyword>
<comment type="cofactor">
    <cofactor evidence="1">
        <name>Zn(2+)</name>
        <dbReference type="ChEBI" id="CHEBI:29105"/>
    </cofactor>
</comment>
<evidence type="ECO:0000256" key="11">
    <source>
        <dbReference type="ARBA" id="ARBA00023049"/>
    </source>
</evidence>
<keyword evidence="7" id="KW-0479">Metal-binding</keyword>
<feature type="transmembrane region" description="Helical" evidence="13">
    <location>
        <begin position="200"/>
        <end position="223"/>
    </location>
</feature>
<evidence type="ECO:0000256" key="12">
    <source>
        <dbReference type="ARBA" id="ARBA00023136"/>
    </source>
</evidence>
<evidence type="ECO:0000256" key="6">
    <source>
        <dbReference type="ARBA" id="ARBA00022692"/>
    </source>
</evidence>
<comment type="subcellular location">
    <subcellularLocation>
        <location evidence="2">Cell membrane</location>
        <topology evidence="2">Multi-pass membrane protein</topology>
    </subcellularLocation>
</comment>
<evidence type="ECO:0000256" key="10">
    <source>
        <dbReference type="ARBA" id="ARBA00022989"/>
    </source>
</evidence>
<feature type="transmembrane region" description="Helical" evidence="13">
    <location>
        <begin position="176"/>
        <end position="194"/>
    </location>
</feature>
<dbReference type="EMBL" id="UGQW01000002">
    <property type="protein sequence ID" value="STZ66830.1"/>
    <property type="molecule type" value="Genomic_DNA"/>
</dbReference>
<feature type="transmembrane region" description="Helical" evidence="13">
    <location>
        <begin position="96"/>
        <end position="121"/>
    </location>
</feature>
<sequence>MQFDLATFLLAVAPLLLAITLHEAAHAYAARYWGDNTAEKLGRLTLNPLAHIDLIGTILVPAALLLMQSPFLFGWAKPVPVISRNLRNTRIAWRTIAVAGPLANLAMAFGWALLLGLFGLVVPESFQEPLYGMTQYGISINIVLFTLNMLPILPLDGGRFIDSFLPAKWSVQYQKIEPYGTWIIFFLLMTRLLYPIMEPVISLLEKAAAVVYMTVGSLVAIVLH</sequence>
<dbReference type="PANTHER" id="PTHR35864:SF1">
    <property type="entry name" value="ZINC METALLOPROTEASE YWHC-RELATED"/>
    <property type="match status" value="1"/>
</dbReference>
<evidence type="ECO:0000256" key="1">
    <source>
        <dbReference type="ARBA" id="ARBA00001947"/>
    </source>
</evidence>